<reference evidence="1" key="1">
    <citation type="submission" date="2019-09" db="EMBL/GenBank/DDBJ databases">
        <authorList>
            <person name="Zhang L."/>
        </authorList>
    </citation>
    <scope>NUCLEOTIDE SEQUENCE</scope>
</reference>
<dbReference type="UniPathway" id="UPA00143"/>
<proteinExistence type="predicted"/>
<organism evidence="1">
    <name type="scientific">Nymphaea colorata</name>
    <name type="common">pocket water lily</name>
    <dbReference type="NCBI Taxonomy" id="210225"/>
    <lineage>
        <taxon>Eukaryota</taxon>
        <taxon>Viridiplantae</taxon>
        <taxon>Streptophyta</taxon>
        <taxon>Embryophyta</taxon>
        <taxon>Tracheophyta</taxon>
        <taxon>Spermatophyta</taxon>
        <taxon>Magnoliopsida</taxon>
        <taxon>Nymphaeales</taxon>
        <taxon>Nymphaeaceae</taxon>
        <taxon>Nymphaea</taxon>
    </lineage>
</organism>
<dbReference type="OrthoDB" id="678132at2759"/>
<dbReference type="GO" id="GO:0016567">
    <property type="term" value="P:protein ubiquitination"/>
    <property type="evidence" value="ECO:0007669"/>
    <property type="project" value="UniProtKB-UniPathway"/>
</dbReference>
<name>A0A5K0YCR0_9MAGN</name>
<sequence>MPVGSRKYDVVRDLADRIIDEKARDGSGVLRTVVSSAFGRTLDFLEVAKEERSSEAEFPSPEKVEGSQVIGLLRVVEAARRRLGFSGRRGSSLSAEKLALELLWLAQRLDVCGAVGDAIRQMGSASRVARLAVSADPGLKSSL</sequence>
<protein>
    <submittedName>
        <fullName evidence="1">Uncharacterized protein</fullName>
    </submittedName>
</protein>
<evidence type="ECO:0000313" key="1">
    <source>
        <dbReference type="EMBL" id="VVV75872.1"/>
    </source>
</evidence>
<dbReference type="Gramene" id="NC12G0097470.1">
    <property type="protein sequence ID" value="NC12G0097470.1:cds"/>
    <property type="gene ID" value="NC12G0097470"/>
</dbReference>
<gene>
    <name evidence="1" type="ORF">NYM_LOCUS8212</name>
</gene>
<dbReference type="AlphaFoldDB" id="A0A5K0YCR0"/>
<accession>A0A5K0YCR0</accession>
<dbReference type="EMBL" id="LR721777">
    <property type="protein sequence ID" value="VVV75872.1"/>
    <property type="molecule type" value="Genomic_DNA"/>
</dbReference>